<proteinExistence type="predicted"/>
<protein>
    <submittedName>
        <fullName evidence="1">Uncharacterized protein</fullName>
    </submittedName>
</protein>
<sequence>MALYLGLGSWTRSHLLLLLTWTTIFPLGLTQFCSFWDGGCVDPLAQTTVSIKFPPLFLDDINIYYAYDANSQGKGQEPMTKVSFWLGYVASHVNNSVITSNRTSEVALRVGNLTGTPYGDNNGCDGVWGPQCSANLKDVFKDAIYHLSVKGDYYSNPLETVLSQMSITPPNLPNCPPPFFDVQQIPVQNFVQETDTDQSAALQTSGSANSPWKTWFVDNMTASQQADQVAVAIISRGPSYNSLALQSRDDVQIELACIQAPSSSSSSSSNS</sequence>
<dbReference type="AlphaFoldDB" id="A0A5M3ZAS8"/>
<dbReference type="VEuPathDB" id="FungiDB:ATEG_08208"/>
<organism evidence="1 2">
    <name type="scientific">Aspergillus terreus</name>
    <dbReference type="NCBI Taxonomy" id="33178"/>
    <lineage>
        <taxon>Eukaryota</taxon>
        <taxon>Fungi</taxon>
        <taxon>Dikarya</taxon>
        <taxon>Ascomycota</taxon>
        <taxon>Pezizomycotina</taxon>
        <taxon>Eurotiomycetes</taxon>
        <taxon>Eurotiomycetidae</taxon>
        <taxon>Eurotiales</taxon>
        <taxon>Aspergillaceae</taxon>
        <taxon>Aspergillus</taxon>
        <taxon>Aspergillus subgen. Circumdati</taxon>
    </lineage>
</organism>
<name>A0A5M3ZAS8_ASPTE</name>
<evidence type="ECO:0000313" key="2">
    <source>
        <dbReference type="Proteomes" id="UP000452235"/>
    </source>
</evidence>
<dbReference type="EMBL" id="BLJY01000012">
    <property type="protein sequence ID" value="GFF20423.1"/>
    <property type="molecule type" value="Genomic_DNA"/>
</dbReference>
<comment type="caution">
    <text evidence="1">The sequence shown here is derived from an EMBL/GenBank/DDBJ whole genome shotgun (WGS) entry which is preliminary data.</text>
</comment>
<dbReference type="OrthoDB" id="4524870at2759"/>
<keyword evidence="2" id="KW-1185">Reference proteome</keyword>
<gene>
    <name evidence="1" type="ORF">ATEIFO6365_0012017900</name>
</gene>
<evidence type="ECO:0000313" key="1">
    <source>
        <dbReference type="EMBL" id="GFF20423.1"/>
    </source>
</evidence>
<accession>A0A5M3ZAS8</accession>
<dbReference type="Proteomes" id="UP000452235">
    <property type="component" value="Unassembled WGS sequence"/>
</dbReference>
<reference evidence="1 2" key="1">
    <citation type="submission" date="2020-01" db="EMBL/GenBank/DDBJ databases">
        <title>Aspergillus terreus IFO 6365 whole genome shotgun sequence.</title>
        <authorList>
            <person name="Kanamasa S."/>
            <person name="Takahashi H."/>
        </authorList>
    </citation>
    <scope>NUCLEOTIDE SEQUENCE [LARGE SCALE GENOMIC DNA]</scope>
    <source>
        <strain evidence="1 2">IFO 6365</strain>
    </source>
</reference>